<sequence length="330" mass="37441">MISQQRINQWLDKRIPAANAFQLDHRNIFIFPAKFGLLYLMLCLLLFLLGTNYQNNLMLLLCYFLLALFLVNLLSAYVNFARLSVSMGKIPEVYASDDVYLPLWINADKSLKTPMHGIVNIGFMGQKVNQWFDCDAFSNPVSLSYPCQHRGWQQAERITFSCYYPLGLFKCWTHLAFNRKILVFPKPLACPLELVPAPLSSEETPRASNNLSLNTNQDDFSHLKAYQIGEPLRHVAWKQVAKGRGMLSKEFNGSSHNVAWLTLNNSTAEHIEKTLSKLCFQVLELSRADQQFGLDLAYIRIAPASGENHRLACLTALAQYPTIADKAGFN</sequence>
<evidence type="ECO:0000313" key="2">
    <source>
        <dbReference type="EMBL" id="KXI29445.1"/>
    </source>
</evidence>
<dbReference type="OrthoDB" id="5298497at2"/>
<dbReference type="PANTHER" id="PTHR34351">
    <property type="entry name" value="SLR1927 PROTEIN-RELATED"/>
    <property type="match status" value="1"/>
</dbReference>
<feature type="transmembrane region" description="Helical" evidence="1">
    <location>
        <begin position="57"/>
        <end position="80"/>
    </location>
</feature>
<evidence type="ECO:0000256" key="1">
    <source>
        <dbReference type="SAM" id="Phobius"/>
    </source>
</evidence>
<accession>A0A136A2I4</accession>
<organism evidence="2 3">
    <name type="scientific">Paraglaciecola hydrolytica</name>
    <dbReference type="NCBI Taxonomy" id="1799789"/>
    <lineage>
        <taxon>Bacteria</taxon>
        <taxon>Pseudomonadati</taxon>
        <taxon>Pseudomonadota</taxon>
        <taxon>Gammaproteobacteria</taxon>
        <taxon>Alteromonadales</taxon>
        <taxon>Alteromonadaceae</taxon>
        <taxon>Paraglaciecola</taxon>
    </lineage>
</organism>
<protein>
    <submittedName>
        <fullName evidence="2">Uncharacterized protein</fullName>
    </submittedName>
</protein>
<dbReference type="PANTHER" id="PTHR34351:SF1">
    <property type="entry name" value="SLR1927 PROTEIN"/>
    <property type="match status" value="1"/>
</dbReference>
<keyword evidence="3" id="KW-1185">Reference proteome</keyword>
<keyword evidence="1" id="KW-0812">Transmembrane</keyword>
<dbReference type="AlphaFoldDB" id="A0A136A2I4"/>
<evidence type="ECO:0000313" key="3">
    <source>
        <dbReference type="Proteomes" id="UP000070299"/>
    </source>
</evidence>
<reference evidence="3" key="1">
    <citation type="submission" date="2016-02" db="EMBL/GenBank/DDBJ databases">
        <authorList>
            <person name="Schultz-Johansen M."/>
            <person name="Glaring M.A."/>
            <person name="Bech P.K."/>
            <person name="Stougaard P."/>
        </authorList>
    </citation>
    <scope>NUCLEOTIDE SEQUENCE [LARGE SCALE GENOMIC DNA]</scope>
    <source>
        <strain evidence="3">S66</strain>
    </source>
</reference>
<dbReference type="STRING" id="1799789.AX660_11250"/>
<feature type="transmembrane region" description="Helical" evidence="1">
    <location>
        <begin position="28"/>
        <end position="51"/>
    </location>
</feature>
<dbReference type="EMBL" id="LSNE01000005">
    <property type="protein sequence ID" value="KXI29445.1"/>
    <property type="molecule type" value="Genomic_DNA"/>
</dbReference>
<comment type="caution">
    <text evidence="2">The sequence shown here is derived from an EMBL/GenBank/DDBJ whole genome shotgun (WGS) entry which is preliminary data.</text>
</comment>
<proteinExistence type="predicted"/>
<gene>
    <name evidence="2" type="ORF">AX660_11250</name>
</gene>
<keyword evidence="1" id="KW-1133">Transmembrane helix</keyword>
<name>A0A136A2I4_9ALTE</name>
<keyword evidence="1" id="KW-0472">Membrane</keyword>
<dbReference type="Proteomes" id="UP000070299">
    <property type="component" value="Unassembled WGS sequence"/>
</dbReference>